<keyword evidence="9" id="KW-1185">Reference proteome</keyword>
<evidence type="ECO:0000259" key="5">
    <source>
        <dbReference type="Pfam" id="PF04542"/>
    </source>
</evidence>
<name>A0A1W2D0Y4_KIBAR</name>
<reference evidence="8 9" key="1">
    <citation type="submission" date="2017-04" db="EMBL/GenBank/DDBJ databases">
        <authorList>
            <person name="Afonso C.L."/>
            <person name="Miller P.J."/>
            <person name="Scott M.A."/>
            <person name="Spackman E."/>
            <person name="Goraichik I."/>
            <person name="Dimitrov K.M."/>
            <person name="Suarez D.L."/>
            <person name="Swayne D.E."/>
        </authorList>
    </citation>
    <scope>NUCLEOTIDE SEQUENCE [LARGE SCALE GENOMIC DNA]</scope>
    <source>
        <strain evidence="8 9">DSM 43828</strain>
    </source>
</reference>
<keyword evidence="2" id="KW-0805">Transcription regulation</keyword>
<dbReference type="SUPFAM" id="SSF88659">
    <property type="entry name" value="Sigma3 and sigma4 domains of RNA polymerase sigma factors"/>
    <property type="match status" value="1"/>
</dbReference>
<accession>A0A1W2D0Y4</accession>
<evidence type="ECO:0000259" key="6">
    <source>
        <dbReference type="Pfam" id="PF08281"/>
    </source>
</evidence>
<feature type="domain" description="DUF6596" evidence="7">
    <location>
        <begin position="169"/>
        <end position="254"/>
    </location>
</feature>
<dbReference type="InterPro" id="IPR007627">
    <property type="entry name" value="RNA_pol_sigma70_r2"/>
</dbReference>
<dbReference type="InterPro" id="IPR013325">
    <property type="entry name" value="RNA_pol_sigma_r2"/>
</dbReference>
<sequence>MTFEAVEQAHRREWAAVLAATMRLTRDFDEAEDAVQEAFESAMAVWPEEGVPPNPGGWLTTTAKRKALDRMRRADALARKLPLLVVPDGSPEVIEDQRLRLIFMCCHPALALNARVALTLRLVCGLPTSEIAHLFLVPQATMAARLTMAKKKIRSAGIPFQVPDDLTSRLPAVLAVVYLVYTAGSTDRALELATLLESLLPSPEVFGLLALIRLSVARSAARFVDGKPVPLAAQDRSLWDHEAIAAALPLVEKALRGGGPYALQAAIAALHASAPTYADTDWPQILALYDELVAVYPSPTAALGRAVALAEIDGPAAGLAEADRLSVDLGHYYLLHAARAEFLRALGRCPEAAEADRLAASLAPTPAEAAFFRERVDSRARP</sequence>
<dbReference type="EMBL" id="FWXV01000002">
    <property type="protein sequence ID" value="SMC91207.1"/>
    <property type="molecule type" value="Genomic_DNA"/>
</dbReference>
<dbReference type="GO" id="GO:0003677">
    <property type="term" value="F:DNA binding"/>
    <property type="evidence" value="ECO:0007669"/>
    <property type="project" value="InterPro"/>
</dbReference>
<comment type="similarity">
    <text evidence="1">Belongs to the sigma-70 factor family. ECF subfamily.</text>
</comment>
<protein>
    <submittedName>
        <fullName evidence="8">RNA polymerase sigma-70 factor, ECF subfamily</fullName>
    </submittedName>
</protein>
<feature type="domain" description="RNA polymerase sigma factor 70 region 4 type 2" evidence="6">
    <location>
        <begin position="101"/>
        <end position="153"/>
    </location>
</feature>
<gene>
    <name evidence="8" type="ORF">SAMN05661093_02735</name>
</gene>
<evidence type="ECO:0000256" key="1">
    <source>
        <dbReference type="ARBA" id="ARBA00010641"/>
    </source>
</evidence>
<organism evidence="8 9">
    <name type="scientific">Kibdelosporangium aridum</name>
    <dbReference type="NCBI Taxonomy" id="2030"/>
    <lineage>
        <taxon>Bacteria</taxon>
        <taxon>Bacillati</taxon>
        <taxon>Actinomycetota</taxon>
        <taxon>Actinomycetes</taxon>
        <taxon>Pseudonocardiales</taxon>
        <taxon>Pseudonocardiaceae</taxon>
        <taxon>Kibdelosporangium</taxon>
    </lineage>
</organism>
<dbReference type="PANTHER" id="PTHR47756:SF2">
    <property type="entry name" value="BLL6612 PROTEIN"/>
    <property type="match status" value="1"/>
</dbReference>
<feature type="domain" description="RNA polymerase sigma-70 region 2" evidence="5">
    <location>
        <begin position="17"/>
        <end position="75"/>
    </location>
</feature>
<proteinExistence type="inferred from homology"/>
<dbReference type="Proteomes" id="UP000192674">
    <property type="component" value="Unassembled WGS sequence"/>
</dbReference>
<evidence type="ECO:0000256" key="3">
    <source>
        <dbReference type="ARBA" id="ARBA00023082"/>
    </source>
</evidence>
<dbReference type="RefSeq" id="WP_084426497.1">
    <property type="nucleotide sequence ID" value="NZ_FWXV01000002.1"/>
</dbReference>
<dbReference type="GO" id="GO:0006352">
    <property type="term" value="P:DNA-templated transcription initiation"/>
    <property type="evidence" value="ECO:0007669"/>
    <property type="project" value="InterPro"/>
</dbReference>
<evidence type="ECO:0000256" key="4">
    <source>
        <dbReference type="ARBA" id="ARBA00023163"/>
    </source>
</evidence>
<evidence type="ECO:0000259" key="7">
    <source>
        <dbReference type="Pfam" id="PF20239"/>
    </source>
</evidence>
<keyword evidence="3" id="KW-0731">Sigma factor</keyword>
<dbReference type="Pfam" id="PF08281">
    <property type="entry name" value="Sigma70_r4_2"/>
    <property type="match status" value="1"/>
</dbReference>
<evidence type="ECO:0000313" key="9">
    <source>
        <dbReference type="Proteomes" id="UP000192674"/>
    </source>
</evidence>
<dbReference type="SUPFAM" id="SSF88946">
    <property type="entry name" value="Sigma2 domain of RNA polymerase sigma factors"/>
    <property type="match status" value="1"/>
</dbReference>
<evidence type="ECO:0000313" key="8">
    <source>
        <dbReference type="EMBL" id="SMC91207.1"/>
    </source>
</evidence>
<dbReference type="Pfam" id="PF04542">
    <property type="entry name" value="Sigma70_r2"/>
    <property type="match status" value="1"/>
</dbReference>
<dbReference type="InterPro" id="IPR013249">
    <property type="entry name" value="RNA_pol_sigma70_r4_t2"/>
</dbReference>
<dbReference type="PANTHER" id="PTHR47756">
    <property type="entry name" value="BLL6612 PROTEIN-RELATED"/>
    <property type="match status" value="1"/>
</dbReference>
<dbReference type="GO" id="GO:0016987">
    <property type="term" value="F:sigma factor activity"/>
    <property type="evidence" value="ECO:0007669"/>
    <property type="project" value="UniProtKB-KW"/>
</dbReference>
<evidence type="ECO:0000256" key="2">
    <source>
        <dbReference type="ARBA" id="ARBA00023015"/>
    </source>
</evidence>
<dbReference type="AlphaFoldDB" id="A0A1W2D0Y4"/>
<dbReference type="InterPro" id="IPR046531">
    <property type="entry name" value="DUF6596"/>
</dbReference>
<dbReference type="InterPro" id="IPR013324">
    <property type="entry name" value="RNA_pol_sigma_r3/r4-like"/>
</dbReference>
<keyword evidence="4" id="KW-0804">Transcription</keyword>
<dbReference type="Gene3D" id="1.10.1740.10">
    <property type="match status" value="1"/>
</dbReference>
<dbReference type="Pfam" id="PF20239">
    <property type="entry name" value="DUF6596"/>
    <property type="match status" value="1"/>
</dbReference>